<gene>
    <name evidence="2" type="ORF">AMS69_18020</name>
</gene>
<dbReference type="OrthoDB" id="380201at2157"/>
<organism evidence="2 3">
    <name type="scientific">Haloarcula rubripromontorii</name>
    <dbReference type="NCBI Taxonomy" id="1705562"/>
    <lineage>
        <taxon>Archaea</taxon>
        <taxon>Methanobacteriati</taxon>
        <taxon>Methanobacteriota</taxon>
        <taxon>Stenosarchaea group</taxon>
        <taxon>Halobacteria</taxon>
        <taxon>Halobacteriales</taxon>
        <taxon>Haloarculaceae</taxon>
        <taxon>Haloarcula</taxon>
    </lineage>
</organism>
<feature type="compositionally biased region" description="Polar residues" evidence="1">
    <location>
        <begin position="14"/>
        <end position="25"/>
    </location>
</feature>
<keyword evidence="3" id="KW-1185">Reference proteome</keyword>
<dbReference type="AlphaFoldDB" id="A0A0M9AHM0"/>
<protein>
    <submittedName>
        <fullName evidence="2">Uncharacterized protein</fullName>
    </submittedName>
</protein>
<evidence type="ECO:0000313" key="2">
    <source>
        <dbReference type="EMBL" id="KOX91618.1"/>
    </source>
</evidence>
<dbReference type="RefSeq" id="WP_053969428.1">
    <property type="nucleotide sequence ID" value="NZ_LIUF01000008.1"/>
</dbReference>
<proteinExistence type="predicted"/>
<dbReference type="EMBL" id="LIUF01000008">
    <property type="protein sequence ID" value="KOX91618.1"/>
    <property type="molecule type" value="Genomic_DNA"/>
</dbReference>
<name>A0A0M9AHM0_9EURY</name>
<evidence type="ECO:0000256" key="1">
    <source>
        <dbReference type="SAM" id="MobiDB-lite"/>
    </source>
</evidence>
<dbReference type="PATRIC" id="fig|1705562.3.peg.2090"/>
<evidence type="ECO:0000313" key="3">
    <source>
        <dbReference type="Proteomes" id="UP000037729"/>
    </source>
</evidence>
<accession>A0A0M9AHM0</accession>
<dbReference type="Proteomes" id="UP000037729">
    <property type="component" value="Unassembled WGS sequence"/>
</dbReference>
<reference evidence="2 3" key="1">
    <citation type="submission" date="2015-08" db="EMBL/GenBank/DDBJ databases">
        <title>Genomes of Isolates from Cabo Rojo, PR.</title>
        <authorList>
            <person name="Sanchez-Nieves R.L."/>
            <person name="Montalvo-Rodriguez R."/>
        </authorList>
    </citation>
    <scope>NUCLEOTIDE SEQUENCE [LARGE SCALE GENOMIC DNA]</scope>
    <source>
        <strain evidence="2 3">SL3</strain>
    </source>
</reference>
<sequence>MAATTGLTIGLAGCSSSDQDNPETNTSKTDADGDGSSDTSSGGIFGEIGFEGRELKVTVSDDTVARINVVQDGEQVGSGEFSTGVSTATVWSANQTLHGEEFELIAVDEEDNAIASTSTSFSAQTEVSRLRTQALKNDREATEEAAEEYTEEFGTALVTIENTGDGPLFINRWGAHSDSAVFLTDGVPNTTTPAEADERPSDPSEKVLVPANGSAEVVPFRPQYLHVRFVTPGGKTEHWPESVRSMGEFPDEYADGDEVDVSVVVRDDTGEQIEATLTATYDGGILEPFNVPAEFST</sequence>
<feature type="region of interest" description="Disordered" evidence="1">
    <location>
        <begin position="1"/>
        <end position="46"/>
    </location>
</feature>
<comment type="caution">
    <text evidence="2">The sequence shown here is derived from an EMBL/GenBank/DDBJ whole genome shotgun (WGS) entry which is preliminary data.</text>
</comment>